<evidence type="ECO:0000313" key="3">
    <source>
        <dbReference type="Proteomes" id="UP000485058"/>
    </source>
</evidence>
<protein>
    <recommendedName>
        <fullName evidence="4">Secreted protein</fullName>
    </recommendedName>
</protein>
<dbReference type="Proteomes" id="UP000485058">
    <property type="component" value="Unassembled WGS sequence"/>
</dbReference>
<keyword evidence="1" id="KW-0732">Signal</keyword>
<evidence type="ECO:0000313" key="2">
    <source>
        <dbReference type="EMBL" id="GFH27326.1"/>
    </source>
</evidence>
<keyword evidence="3" id="KW-1185">Reference proteome</keyword>
<organism evidence="2 3">
    <name type="scientific">Haematococcus lacustris</name>
    <name type="common">Green alga</name>
    <name type="synonym">Haematococcus pluvialis</name>
    <dbReference type="NCBI Taxonomy" id="44745"/>
    <lineage>
        <taxon>Eukaryota</taxon>
        <taxon>Viridiplantae</taxon>
        <taxon>Chlorophyta</taxon>
        <taxon>core chlorophytes</taxon>
        <taxon>Chlorophyceae</taxon>
        <taxon>CS clade</taxon>
        <taxon>Chlamydomonadales</taxon>
        <taxon>Haematococcaceae</taxon>
        <taxon>Haematococcus</taxon>
    </lineage>
</organism>
<gene>
    <name evidence="2" type="ORF">HaLaN_25631</name>
</gene>
<evidence type="ECO:0008006" key="4">
    <source>
        <dbReference type="Google" id="ProtNLM"/>
    </source>
</evidence>
<feature type="signal peptide" evidence="1">
    <location>
        <begin position="1"/>
        <end position="25"/>
    </location>
</feature>
<sequence>MVHTDWCSWALGGWSACFLCTPCAWQEVHTLSGIKWSILTQTHASRVLIGFHPNLVWGVCWDGARPQSYRAPLPTPLFVLHPAPNVVTYICVQFVKPAFKPGRHFYVNEAIPACKQALQELQLRKQLQGSSTTAENLESPT</sequence>
<evidence type="ECO:0000256" key="1">
    <source>
        <dbReference type="SAM" id="SignalP"/>
    </source>
</evidence>
<dbReference type="AlphaFoldDB" id="A0A6A0A3P9"/>
<accession>A0A6A0A3P9</accession>
<reference evidence="2 3" key="1">
    <citation type="submission" date="2020-02" db="EMBL/GenBank/DDBJ databases">
        <title>Draft genome sequence of Haematococcus lacustris strain NIES-144.</title>
        <authorList>
            <person name="Morimoto D."/>
            <person name="Nakagawa S."/>
            <person name="Yoshida T."/>
            <person name="Sawayama S."/>
        </authorList>
    </citation>
    <scope>NUCLEOTIDE SEQUENCE [LARGE SCALE GENOMIC DNA]</scope>
    <source>
        <strain evidence="2 3">NIES-144</strain>
    </source>
</reference>
<name>A0A6A0A3P9_HAELA</name>
<comment type="caution">
    <text evidence="2">The sequence shown here is derived from an EMBL/GenBank/DDBJ whole genome shotgun (WGS) entry which is preliminary data.</text>
</comment>
<proteinExistence type="predicted"/>
<feature type="chain" id="PRO_5025572667" description="Secreted protein" evidence="1">
    <location>
        <begin position="26"/>
        <end position="141"/>
    </location>
</feature>
<dbReference type="EMBL" id="BLLF01003434">
    <property type="protein sequence ID" value="GFH27326.1"/>
    <property type="molecule type" value="Genomic_DNA"/>
</dbReference>